<evidence type="ECO:0000256" key="1">
    <source>
        <dbReference type="SAM" id="MobiDB-lite"/>
    </source>
</evidence>
<dbReference type="EMBL" id="KZ613468">
    <property type="protein sequence ID" value="PMD26354.1"/>
    <property type="molecule type" value="Genomic_DNA"/>
</dbReference>
<proteinExistence type="predicted"/>
<evidence type="ECO:0000313" key="2">
    <source>
        <dbReference type="EMBL" id="PMD26354.1"/>
    </source>
</evidence>
<feature type="compositionally biased region" description="Polar residues" evidence="1">
    <location>
        <begin position="30"/>
        <end position="41"/>
    </location>
</feature>
<organism evidence="2 3">
    <name type="scientific">Hyaloscypha hepaticicola</name>
    <dbReference type="NCBI Taxonomy" id="2082293"/>
    <lineage>
        <taxon>Eukaryota</taxon>
        <taxon>Fungi</taxon>
        <taxon>Dikarya</taxon>
        <taxon>Ascomycota</taxon>
        <taxon>Pezizomycotina</taxon>
        <taxon>Leotiomycetes</taxon>
        <taxon>Helotiales</taxon>
        <taxon>Hyaloscyphaceae</taxon>
        <taxon>Hyaloscypha</taxon>
    </lineage>
</organism>
<dbReference type="Proteomes" id="UP000235672">
    <property type="component" value="Unassembled WGS sequence"/>
</dbReference>
<dbReference type="AlphaFoldDB" id="A0A2J6QJD3"/>
<protein>
    <submittedName>
        <fullName evidence="2">Uncharacterized protein</fullName>
    </submittedName>
</protein>
<evidence type="ECO:0000313" key="3">
    <source>
        <dbReference type="Proteomes" id="UP000235672"/>
    </source>
</evidence>
<keyword evidence="3" id="KW-1185">Reference proteome</keyword>
<sequence>MSSPTKKTNVDSLAAQLEDTKLDDTKLNTEPESTTPTQPVKNSLDLTPHLYKFSAQDAKLLLDLATLNGWVKDEKASEKEALHSAAQNVSEVRDMLSKGETPVAVKNLKNLDSEEAKYFKDEFKRMLREFEIEREAAGNEKDDGGEELGEQKDDGGEELDEQKEKEETKTEKSKAE</sequence>
<accession>A0A2J6QJD3</accession>
<feature type="region of interest" description="Disordered" evidence="1">
    <location>
        <begin position="1"/>
        <end position="41"/>
    </location>
</feature>
<gene>
    <name evidence="2" type="ORF">NA56DRAFT_654958</name>
</gene>
<feature type="compositionally biased region" description="Basic and acidic residues" evidence="1">
    <location>
        <begin position="162"/>
        <end position="176"/>
    </location>
</feature>
<feature type="region of interest" description="Disordered" evidence="1">
    <location>
        <begin position="134"/>
        <end position="176"/>
    </location>
</feature>
<name>A0A2J6QJD3_9HELO</name>
<feature type="compositionally biased region" description="Basic and acidic residues" evidence="1">
    <location>
        <begin position="18"/>
        <end position="29"/>
    </location>
</feature>
<feature type="compositionally biased region" description="Polar residues" evidence="1">
    <location>
        <begin position="1"/>
        <end position="11"/>
    </location>
</feature>
<reference evidence="2 3" key="1">
    <citation type="submission" date="2016-05" db="EMBL/GenBank/DDBJ databases">
        <title>A degradative enzymes factory behind the ericoid mycorrhizal symbiosis.</title>
        <authorList>
            <consortium name="DOE Joint Genome Institute"/>
            <person name="Martino E."/>
            <person name="Morin E."/>
            <person name="Grelet G."/>
            <person name="Kuo A."/>
            <person name="Kohler A."/>
            <person name="Daghino S."/>
            <person name="Barry K."/>
            <person name="Choi C."/>
            <person name="Cichocki N."/>
            <person name="Clum A."/>
            <person name="Copeland A."/>
            <person name="Hainaut M."/>
            <person name="Haridas S."/>
            <person name="Labutti K."/>
            <person name="Lindquist E."/>
            <person name="Lipzen A."/>
            <person name="Khouja H.-R."/>
            <person name="Murat C."/>
            <person name="Ohm R."/>
            <person name="Olson A."/>
            <person name="Spatafora J."/>
            <person name="Veneault-Fourrey C."/>
            <person name="Henrissat B."/>
            <person name="Grigoriev I."/>
            <person name="Martin F."/>
            <person name="Perotto S."/>
        </authorList>
    </citation>
    <scope>NUCLEOTIDE SEQUENCE [LARGE SCALE GENOMIC DNA]</scope>
    <source>
        <strain evidence="2 3">UAMH 7357</strain>
    </source>
</reference>